<dbReference type="InterPro" id="IPR013785">
    <property type="entry name" value="Aldolase_TIM"/>
</dbReference>
<comment type="caution">
    <text evidence="1">The sequence shown here is derived from an EMBL/GenBank/DDBJ whole genome shotgun (WGS) entry which is preliminary data.</text>
</comment>
<evidence type="ECO:0000313" key="2">
    <source>
        <dbReference type="Proteomes" id="UP000215563"/>
    </source>
</evidence>
<gene>
    <name evidence="1" type="ORF">CFP75_20630</name>
</gene>
<name>A0A229RQE2_AMYAL</name>
<dbReference type="AlphaFoldDB" id="A0A229RQE2"/>
<dbReference type="Proteomes" id="UP000215563">
    <property type="component" value="Unassembled WGS sequence"/>
</dbReference>
<keyword evidence="1" id="KW-0418">Kinase</keyword>
<proteinExistence type="predicted"/>
<dbReference type="SUPFAM" id="SSF51569">
    <property type="entry name" value="Aldolase"/>
    <property type="match status" value="1"/>
</dbReference>
<evidence type="ECO:0000313" key="1">
    <source>
        <dbReference type="EMBL" id="OXM48867.1"/>
    </source>
</evidence>
<dbReference type="Gene3D" id="3.20.20.70">
    <property type="entry name" value="Aldolase class I"/>
    <property type="match status" value="1"/>
</dbReference>
<accession>A0A229RQE2</accession>
<protein>
    <submittedName>
        <fullName evidence="1">Tagatose-6-phosphate kinase</fullName>
    </submittedName>
</protein>
<sequence>MTTNGSTRMPTLGIGPMSKNAVDAAVELARDRGRRIMLIPSRRQVESAELGGGYVERWSTAQFAEYVRGRDEAGLLLLCRDHGGPWQHPGERAGNYSEDQAMAASLASFRADIEAGFDLLHIDTCLDLDGAAALDRAIDRLVKLYGECHEAARELGREVRFEIGFEDQGVDTNDPAEFRDQVTEVCSRLAAGGLPAPAFVVAQTGTKVLETENTGALLTAPSAVGFAVAQLARVCEEVGSSLKAHNADYLTADSLRRLMQRGVAAVNVAPEFGVVETRALLALLDELGLAAERDEFLRLAHDSGSWRKWLKPGTAATDHERAVIAGHYVFATDEFRELKDRIARQAPDVDHRLRAAIYDAQLHYLVHTTTADAIPAPVLAESVRTA</sequence>
<keyword evidence="2" id="KW-1185">Reference proteome</keyword>
<dbReference type="RefSeq" id="WP_020636063.1">
    <property type="nucleotide sequence ID" value="NZ_KB913032.1"/>
</dbReference>
<dbReference type="GO" id="GO:0016301">
    <property type="term" value="F:kinase activity"/>
    <property type="evidence" value="ECO:0007669"/>
    <property type="project" value="UniProtKB-KW"/>
</dbReference>
<dbReference type="OrthoDB" id="1672942at2"/>
<dbReference type="EMBL" id="NMQU01000057">
    <property type="protein sequence ID" value="OXM48867.1"/>
    <property type="molecule type" value="Genomic_DNA"/>
</dbReference>
<organism evidence="1 2">
    <name type="scientific">Amycolatopsis alba DSM 44262</name>
    <dbReference type="NCBI Taxonomy" id="1125972"/>
    <lineage>
        <taxon>Bacteria</taxon>
        <taxon>Bacillati</taxon>
        <taxon>Actinomycetota</taxon>
        <taxon>Actinomycetes</taxon>
        <taxon>Pseudonocardiales</taxon>
        <taxon>Pseudonocardiaceae</taxon>
        <taxon>Amycolatopsis</taxon>
    </lineage>
</organism>
<keyword evidence="1" id="KW-0808">Transferase</keyword>
<reference evidence="1 2" key="1">
    <citation type="submission" date="2017-07" db="EMBL/GenBank/DDBJ databases">
        <title>Amycolatopsis alba DSM 44262 Genome sequencing and assembly.</title>
        <authorList>
            <person name="Kaur N."/>
            <person name="Mayilraj S."/>
        </authorList>
    </citation>
    <scope>NUCLEOTIDE SEQUENCE [LARGE SCALE GENOMIC DNA]</scope>
    <source>
        <strain evidence="1 2">DSM 44262</strain>
    </source>
</reference>